<dbReference type="GO" id="GO:0030976">
    <property type="term" value="F:thiamine pyrophosphate binding"/>
    <property type="evidence" value="ECO:0007669"/>
    <property type="project" value="InterPro"/>
</dbReference>
<dbReference type="FunFam" id="3.40.920.10:FF:000001">
    <property type="entry name" value="Pyruvate:ferredoxin (Flavodoxin) oxidoreductase"/>
    <property type="match status" value="1"/>
</dbReference>
<dbReference type="PROSITE" id="PS51379">
    <property type="entry name" value="4FE4S_FER_2"/>
    <property type="match status" value="2"/>
</dbReference>
<dbReference type="InterPro" id="IPR029061">
    <property type="entry name" value="THDP-binding"/>
</dbReference>
<feature type="binding site" evidence="12">
    <location>
        <position position="693"/>
    </location>
    <ligand>
        <name>[4Fe-4S] cluster</name>
        <dbReference type="ChEBI" id="CHEBI:49883"/>
        <label>1</label>
    </ligand>
</feature>
<keyword evidence="4" id="KW-0249">Electron transport</keyword>
<protein>
    <recommendedName>
        <fullName evidence="10">pyruvate dehydrogenase (NADP(+))</fullName>
        <ecNumber evidence="10">1.2.1.51</ecNumber>
    </recommendedName>
    <alternativeName>
        <fullName evidence="11">Pyruvate:NADP(+) oxidoreductase</fullName>
    </alternativeName>
</protein>
<evidence type="ECO:0000256" key="5">
    <source>
        <dbReference type="ARBA" id="ARBA00023002"/>
    </source>
</evidence>
<feature type="binding site" evidence="12">
    <location>
        <position position="846"/>
    </location>
    <ligand>
        <name>[4Fe-4S] cluster</name>
        <dbReference type="ChEBI" id="CHEBI:49883"/>
        <label>3</label>
    </ligand>
</feature>
<dbReference type="SUPFAM" id="SSF52922">
    <property type="entry name" value="TK C-terminal domain-like"/>
    <property type="match status" value="1"/>
</dbReference>
<evidence type="ECO:0000256" key="1">
    <source>
        <dbReference type="ARBA" id="ARBA00022448"/>
    </source>
</evidence>
<evidence type="ECO:0000256" key="4">
    <source>
        <dbReference type="ARBA" id="ARBA00022982"/>
    </source>
</evidence>
<dbReference type="Pfam" id="PF01855">
    <property type="entry name" value="POR_N"/>
    <property type="match status" value="1"/>
</dbReference>
<dbReference type="CDD" id="cd07034">
    <property type="entry name" value="TPP_PYR_PFOR_IOR-alpha_like"/>
    <property type="match status" value="1"/>
</dbReference>
<dbReference type="GO" id="GO:0006979">
    <property type="term" value="P:response to oxidative stress"/>
    <property type="evidence" value="ECO:0007669"/>
    <property type="project" value="TreeGrafter"/>
</dbReference>
<evidence type="ECO:0000259" key="13">
    <source>
        <dbReference type="PROSITE" id="PS51379"/>
    </source>
</evidence>
<evidence type="ECO:0000256" key="7">
    <source>
        <dbReference type="ARBA" id="ARBA00023014"/>
    </source>
</evidence>
<dbReference type="Pfam" id="PF10371">
    <property type="entry name" value="EKR"/>
    <property type="match status" value="1"/>
</dbReference>
<comment type="catalytic activity">
    <reaction evidence="8">
        <text>pyruvate + NADP(+) + CoA = acetyl-CoA + CO2 + NADPH</text>
        <dbReference type="Rhea" id="RHEA:17425"/>
        <dbReference type="ChEBI" id="CHEBI:15361"/>
        <dbReference type="ChEBI" id="CHEBI:16526"/>
        <dbReference type="ChEBI" id="CHEBI:57287"/>
        <dbReference type="ChEBI" id="CHEBI:57288"/>
        <dbReference type="ChEBI" id="CHEBI:57783"/>
        <dbReference type="ChEBI" id="CHEBI:58349"/>
        <dbReference type="EC" id="1.2.1.51"/>
    </reaction>
</comment>
<keyword evidence="1" id="KW-0813">Transport</keyword>
<feature type="domain" description="4Fe-4S ferredoxin-type" evidence="13">
    <location>
        <begin position="741"/>
        <end position="770"/>
    </location>
</feature>
<dbReference type="InterPro" id="IPR011895">
    <property type="entry name" value="Pyrv_flavodox_OxRed"/>
</dbReference>
<dbReference type="InterPro" id="IPR011766">
    <property type="entry name" value="TPP_enzyme_TPP-bd"/>
</dbReference>
<gene>
    <name evidence="14" type="ORF">EZS28_006943</name>
</gene>
<dbReference type="InterPro" id="IPR050722">
    <property type="entry name" value="Pyruvate:ferred/Flavod_OxRd"/>
</dbReference>
<dbReference type="Gene3D" id="3.30.70.20">
    <property type="match status" value="1"/>
</dbReference>
<feature type="binding site" evidence="12">
    <location>
        <position position="699"/>
    </location>
    <ligand>
        <name>[4Fe-4S] cluster</name>
        <dbReference type="ChEBI" id="CHEBI:49883"/>
        <label>1</label>
    </ligand>
</feature>
<feature type="binding site" evidence="12">
    <location>
        <position position="756"/>
    </location>
    <ligand>
        <name>[4Fe-4S] cluster</name>
        <dbReference type="ChEBI" id="CHEBI:49883"/>
        <label>2</label>
    </ligand>
</feature>
<proteinExistence type="inferred from homology"/>
<sequence>MAEQKYDCFDGCTAAAYVAYALSDCSVIFPITPSTVIGELADQWAAELRKNVFDQVVSVTEMQSEAGAAGALHGCLSTGALTSTFTASQGLLLMIPNMYKIAGERLPAVFHVTARAVAGQALSIFGDHSDVMATRQTGWVLLNSATVQEVHDLGIVAHLGAINARLPFLHFFDGFRTSHEIQKIKILDYDTIKTLVNFDNIKKFRATALNPEHPQMRGTSQGPDIFFQLVESANVVYNGIPAIVQEAMDQVGKVTGRQYHLFDYVGHPDAKAVVVVMGAAASTVEEVCAHLNAGGEKLGVIKVRLYRPWNAEAFLKALPKSAKSICVLDRTKEAGSFGEPLYLDVAATLQDAGQARKVIGGRFGLGSRDFTGASAKAVFDNLLASKPKNHFTVGINDDVSFASIPIHEDLDSVSKGTVQALLWGLGSDGTVGANKEAIKLIGTNTDLFCQGYFEYDAKKSGGLTRSHLRFGPTKIDATYLVEHADYIACHHPGYVGFYQLLKAAKQGGTFVLNTAWTTLEDLEVHLSDDIKRDLATKKMKFYVIDAWKIAKETKIGNFINMIMQTVFFKLLNVIDVDHAIELLKKSVKKMYAKKGDEVINKNIAAIDGALAGLIEIPVPAEWKNKEYPKLHQISGAPPFVNEVMIPCGHYQGDDLPISTLLRNCEGGIMPTATARYEKRGLAVLVPEWNGDKCVQCNQCSLVCAHAVIRPFLLTPEESTKGPTEKFITKPGRGKEFEGLNFRIQVSPLDCTGCAVCADTCPAKALTMVPLHTQDDEAKNWEYAISLPVRDDVIETTLEKPNIKASQFHQPLLEFSGACGGCGETPYVKLITQLFGDRMIIANATGCSSIWGGSAPWCPYAVNSKGHGPAWANSLFEDNAEYGFGMLISSIQRRKRIIDVANKVVSSADTPQAVKEAAQDWITNAESTEKSRSTGDALKKALEGHEAETPILADLFEGRDLFTKKSQWIIGGDGWAYDIGFGGLDHVLACDENLNVIVLDTEVYSNTGGQRSKATPRGASAKFATSGKKTTKKNLGLIFMGYGYIYVAQVALGANSTQTLRAIQEAEAFPGPSIIIAYAPCLNHGIKGGLVNMIQEEKLAVKYGYWTLFRYNPLLVKEGKNPFQLDSAAPTGDLKEFIYREVRFDSLTRSYREEAERLHALLVTDKAADYKRYKNFVDNGF</sequence>
<comment type="similarity">
    <text evidence="9">In the N-terminal section; belongs to the pyruvate:ferredoxin/flavodoxin oxidoreductase family.</text>
</comment>
<feature type="binding site" evidence="12">
    <location>
        <position position="750"/>
    </location>
    <ligand>
        <name>[4Fe-4S] cluster</name>
        <dbReference type="ChEBI" id="CHEBI:49883"/>
        <label>2</label>
    </ligand>
</feature>
<feature type="binding site" evidence="12">
    <location>
        <position position="703"/>
    </location>
    <ligand>
        <name>[4Fe-4S] cluster</name>
        <dbReference type="ChEBI" id="CHEBI:49883"/>
        <label>2</label>
    </ligand>
</feature>
<dbReference type="EC" id="1.2.1.51" evidence="10"/>
<evidence type="ECO:0000256" key="3">
    <source>
        <dbReference type="ARBA" id="ARBA00022723"/>
    </source>
</evidence>
<dbReference type="SMART" id="SM00890">
    <property type="entry name" value="EKR"/>
    <property type="match status" value="1"/>
</dbReference>
<keyword evidence="3 12" id="KW-0479">Metal-binding</keyword>
<dbReference type="Pfam" id="PF17147">
    <property type="entry name" value="PFOR_II"/>
    <property type="match status" value="1"/>
</dbReference>
<dbReference type="PANTHER" id="PTHR32154">
    <property type="entry name" value="PYRUVATE-FLAVODOXIN OXIDOREDUCTASE-RELATED"/>
    <property type="match status" value="1"/>
</dbReference>
<feature type="binding site" evidence="12">
    <location>
        <position position="818"/>
    </location>
    <ligand>
        <name>[4Fe-4S] cluster</name>
        <dbReference type="ChEBI" id="CHEBI:49883"/>
        <label>3</label>
    </ligand>
</feature>
<keyword evidence="7 12" id="KW-0411">Iron-sulfur</keyword>
<organism evidence="14 15">
    <name type="scientific">Streblomastix strix</name>
    <dbReference type="NCBI Taxonomy" id="222440"/>
    <lineage>
        <taxon>Eukaryota</taxon>
        <taxon>Metamonada</taxon>
        <taxon>Preaxostyla</taxon>
        <taxon>Oxymonadida</taxon>
        <taxon>Streblomastigidae</taxon>
        <taxon>Streblomastix</taxon>
    </lineage>
</organism>
<dbReference type="InterPro" id="IPR009014">
    <property type="entry name" value="Transketo_C/PFOR_II"/>
</dbReference>
<accession>A0A5J4WSL1</accession>
<dbReference type="Pfam" id="PF01558">
    <property type="entry name" value="POR"/>
    <property type="match status" value="1"/>
</dbReference>
<dbReference type="InterPro" id="IPR033412">
    <property type="entry name" value="PFOR_II"/>
</dbReference>
<feature type="binding site" evidence="12">
    <location>
        <position position="821"/>
    </location>
    <ligand>
        <name>[4Fe-4S] cluster</name>
        <dbReference type="ChEBI" id="CHEBI:49883"/>
        <label>3</label>
    </ligand>
</feature>
<evidence type="ECO:0000256" key="9">
    <source>
        <dbReference type="ARBA" id="ARBA00061065"/>
    </source>
</evidence>
<name>A0A5J4WSL1_9EUKA</name>
<comment type="caution">
    <text evidence="14">The sequence shown here is derived from an EMBL/GenBank/DDBJ whole genome shotgun (WGS) entry which is preliminary data.</text>
</comment>
<dbReference type="InterPro" id="IPR002880">
    <property type="entry name" value="Pyrv_Fd/Flavodoxin_OxRdtase_N"/>
</dbReference>
<feature type="binding site" evidence="12">
    <location>
        <position position="696"/>
    </location>
    <ligand>
        <name>[4Fe-4S] cluster</name>
        <dbReference type="ChEBI" id="CHEBI:49883"/>
        <label>1</label>
    </ligand>
</feature>
<dbReference type="FunFam" id="3.40.50.920:FF:000007">
    <property type="entry name" value="Pyruvate:ferredoxin (Flavodoxin) oxidoreductase"/>
    <property type="match status" value="1"/>
</dbReference>
<dbReference type="PIRSF" id="PIRSF000159">
    <property type="entry name" value="NifJ"/>
    <property type="match status" value="1"/>
</dbReference>
<evidence type="ECO:0000256" key="2">
    <source>
        <dbReference type="ARBA" id="ARBA00022485"/>
    </source>
</evidence>
<evidence type="ECO:0000313" key="14">
    <source>
        <dbReference type="EMBL" id="KAA6397532.1"/>
    </source>
</evidence>
<dbReference type="NCBIfam" id="TIGR02176">
    <property type="entry name" value="pyruv_ox_red"/>
    <property type="match status" value="1"/>
</dbReference>
<dbReference type="Gene3D" id="3.40.920.10">
    <property type="entry name" value="Pyruvate-ferredoxin oxidoreductase, PFOR, domain III"/>
    <property type="match status" value="1"/>
</dbReference>
<dbReference type="EMBL" id="SNRW01001158">
    <property type="protein sequence ID" value="KAA6397532.1"/>
    <property type="molecule type" value="Genomic_DNA"/>
</dbReference>
<feature type="binding site" evidence="12">
    <location>
        <position position="760"/>
    </location>
    <ligand>
        <name>[4Fe-4S] cluster</name>
        <dbReference type="ChEBI" id="CHEBI:49883"/>
        <label>1</label>
    </ligand>
</feature>
<dbReference type="Gene3D" id="3.40.50.970">
    <property type="match status" value="2"/>
</dbReference>
<dbReference type="InterPro" id="IPR017900">
    <property type="entry name" value="4Fe4S_Fe_S_CS"/>
</dbReference>
<evidence type="ECO:0000256" key="12">
    <source>
        <dbReference type="PIRSR" id="PIRSR000159-50"/>
    </source>
</evidence>
<keyword evidence="6 12" id="KW-0408">Iron</keyword>
<dbReference type="InterPro" id="IPR019752">
    <property type="entry name" value="Pyrv/ketoisovalerate_OxRed_cat"/>
</dbReference>
<dbReference type="SUPFAM" id="SSF54862">
    <property type="entry name" value="4Fe-4S ferredoxins"/>
    <property type="match status" value="1"/>
</dbReference>
<dbReference type="PROSITE" id="PS00198">
    <property type="entry name" value="4FE4S_FER_1"/>
    <property type="match status" value="1"/>
</dbReference>
<comment type="cofactor">
    <cofactor evidence="12">
        <name>[4Fe-4S] cluster</name>
        <dbReference type="ChEBI" id="CHEBI:49883"/>
    </cofactor>
    <text evidence="12">Binds 3 [4Fe-4S] clusters per subunit.</text>
</comment>
<feature type="domain" description="4Fe-4S ferredoxin-type" evidence="13">
    <location>
        <begin position="684"/>
        <end position="713"/>
    </location>
</feature>
<reference evidence="14 15" key="1">
    <citation type="submission" date="2019-03" db="EMBL/GenBank/DDBJ databases">
        <title>Single cell metagenomics reveals metabolic interactions within the superorganism composed of flagellate Streblomastix strix and complex community of Bacteroidetes bacteria on its surface.</title>
        <authorList>
            <person name="Treitli S.C."/>
            <person name="Kolisko M."/>
            <person name="Husnik F."/>
            <person name="Keeling P."/>
            <person name="Hampl V."/>
        </authorList>
    </citation>
    <scope>NUCLEOTIDE SEQUENCE [LARGE SCALE GENOMIC DNA]</scope>
    <source>
        <strain evidence="14">ST1C</strain>
    </source>
</reference>
<feature type="binding site" evidence="12">
    <location>
        <position position="753"/>
    </location>
    <ligand>
        <name>[4Fe-4S] cluster</name>
        <dbReference type="ChEBI" id="CHEBI:49883"/>
        <label>2</label>
    </ligand>
</feature>
<keyword evidence="5" id="KW-0560">Oxidoreductase</keyword>
<dbReference type="CDD" id="cd03377">
    <property type="entry name" value="TPP_PFOR_PNO"/>
    <property type="match status" value="1"/>
</dbReference>
<dbReference type="OrthoDB" id="1688044at2759"/>
<dbReference type="FunFam" id="3.40.50.970:FF:000012">
    <property type="entry name" value="Pyruvate:ferredoxin (Flavodoxin) oxidoreductase"/>
    <property type="match status" value="1"/>
</dbReference>
<dbReference type="InterPro" id="IPR019456">
    <property type="entry name" value="Pyrv-flavodox_OxRtase_EKR"/>
</dbReference>
<dbReference type="Proteomes" id="UP000324800">
    <property type="component" value="Unassembled WGS sequence"/>
</dbReference>
<dbReference type="GO" id="GO:0022900">
    <property type="term" value="P:electron transport chain"/>
    <property type="evidence" value="ECO:0007669"/>
    <property type="project" value="InterPro"/>
</dbReference>
<dbReference type="GO" id="GO:0005506">
    <property type="term" value="F:iron ion binding"/>
    <property type="evidence" value="ECO:0007669"/>
    <property type="project" value="InterPro"/>
</dbReference>
<dbReference type="SUPFAM" id="SSF53323">
    <property type="entry name" value="Pyruvate-ferredoxin oxidoreductase, PFOR, domain III"/>
    <property type="match status" value="1"/>
</dbReference>
<evidence type="ECO:0000256" key="10">
    <source>
        <dbReference type="ARBA" id="ARBA00067011"/>
    </source>
</evidence>
<dbReference type="Pfam" id="PF12838">
    <property type="entry name" value="Fer4_7"/>
    <property type="match status" value="1"/>
</dbReference>
<evidence type="ECO:0000256" key="11">
    <source>
        <dbReference type="ARBA" id="ARBA00076877"/>
    </source>
</evidence>
<evidence type="ECO:0000313" key="15">
    <source>
        <dbReference type="Proteomes" id="UP000324800"/>
    </source>
</evidence>
<dbReference type="InterPro" id="IPR002869">
    <property type="entry name" value="Pyrv_flavodox_OxRed_cen"/>
</dbReference>
<dbReference type="Gene3D" id="3.40.50.920">
    <property type="match status" value="1"/>
</dbReference>
<dbReference type="PANTHER" id="PTHR32154:SF0">
    <property type="entry name" value="PYRUVATE-FLAVODOXIN OXIDOREDUCTASE-RELATED"/>
    <property type="match status" value="1"/>
</dbReference>
<dbReference type="FunFam" id="3.30.70.20:FF:000022">
    <property type="entry name" value="Pyruvate:ferredoxin (Flavodoxin) oxidoreductase"/>
    <property type="match status" value="1"/>
</dbReference>
<dbReference type="GO" id="GO:0051539">
    <property type="term" value="F:4 iron, 4 sulfur cluster binding"/>
    <property type="evidence" value="ECO:0007669"/>
    <property type="project" value="UniProtKB-KW"/>
</dbReference>
<dbReference type="SUPFAM" id="SSF52518">
    <property type="entry name" value="Thiamin diphosphate-binding fold (THDP-binding)"/>
    <property type="match status" value="2"/>
</dbReference>
<keyword evidence="14" id="KW-0670">Pyruvate</keyword>
<dbReference type="Pfam" id="PF02775">
    <property type="entry name" value="TPP_enzyme_C"/>
    <property type="match status" value="1"/>
</dbReference>
<evidence type="ECO:0000256" key="8">
    <source>
        <dbReference type="ARBA" id="ARBA00053024"/>
    </source>
</evidence>
<evidence type="ECO:0000256" key="6">
    <source>
        <dbReference type="ARBA" id="ARBA00023004"/>
    </source>
</evidence>
<dbReference type="InterPro" id="IPR017896">
    <property type="entry name" value="4Fe4S_Fe-S-bd"/>
</dbReference>
<dbReference type="GO" id="GO:0050243">
    <property type="term" value="F:pyruvate dehydrogenase (NADP+) activity"/>
    <property type="evidence" value="ECO:0007669"/>
    <property type="project" value="UniProtKB-EC"/>
</dbReference>
<dbReference type="FunFam" id="3.40.50.970:FF:000041">
    <property type="entry name" value="Pyruvate:ferredoxin (Flavodoxin) oxidoreductase"/>
    <property type="match status" value="1"/>
</dbReference>
<feature type="binding site" evidence="12">
    <location>
        <position position="1080"/>
    </location>
    <ligand>
        <name>[4Fe-4S] cluster</name>
        <dbReference type="ChEBI" id="CHEBI:49883"/>
        <label>3</label>
    </ligand>
</feature>
<dbReference type="AlphaFoldDB" id="A0A5J4WSL1"/>
<keyword evidence="2 12" id="KW-0004">4Fe-4S</keyword>